<dbReference type="AlphaFoldDB" id="A0A0G9MK06"/>
<evidence type="ECO:0000313" key="2">
    <source>
        <dbReference type="EMBL" id="KLE31081.1"/>
    </source>
</evidence>
<dbReference type="PANTHER" id="PTHR43084">
    <property type="entry name" value="PERSULFIDE DIOXYGENASE ETHE1"/>
    <property type="match status" value="1"/>
</dbReference>
<evidence type="ECO:0000256" key="1">
    <source>
        <dbReference type="ARBA" id="ARBA00022723"/>
    </source>
</evidence>
<accession>A0A0G9MK06</accession>
<dbReference type="CDD" id="cd07724">
    <property type="entry name" value="POD-like_MBL-fold"/>
    <property type="match status" value="1"/>
</dbReference>
<reference evidence="2 3" key="1">
    <citation type="submission" date="2015-04" db="EMBL/GenBank/DDBJ databases">
        <title>The draft genome sequence of Erythrobacr gangjinensis K7-2.</title>
        <authorList>
            <person name="Zhuang L."/>
            <person name="Liu Y."/>
            <person name="Shao Z."/>
        </authorList>
    </citation>
    <scope>NUCLEOTIDE SEQUENCE [LARGE SCALE GENOMIC DNA]</scope>
    <source>
        <strain evidence="2 3">K7-2</strain>
    </source>
</reference>
<dbReference type="Proteomes" id="UP000053070">
    <property type="component" value="Unassembled WGS sequence"/>
</dbReference>
<evidence type="ECO:0000313" key="3">
    <source>
        <dbReference type="Proteomes" id="UP000053070"/>
    </source>
</evidence>
<dbReference type="OrthoDB" id="9784009at2"/>
<sequence length="310" mass="34062">MTKTDTVLDEATEQVRRARVEKCKRPTIAGFFDEATNTISYVVHDPATRQAAITDSVLDYEAASGRTSNSSADRIIEYVDAHALSVAWHIETHAHADHISAAPFLQEKLGGKLGIGRGIIKVQDVFGKLFNAGTDFQRDGSQFDRLFDDGDSFALGELETIVLHVPGHTPADMAFIIGDAAFVGDTMFMPDFGTARADFPGGDAGQLFRSIRRLLALPDETRLFLCHDYKAPGRDVYAWETTVRQQREGNVHVKDGVTEEEFVAMRNARDATLSMPALIMPSVQVNIRGGRLPEPEENGVAYIKIPVNAL</sequence>
<dbReference type="InterPro" id="IPR051682">
    <property type="entry name" value="Mito_Persulfide_Diox"/>
</dbReference>
<organism evidence="2 3">
    <name type="scientific">Aurantiacibacter gangjinensis</name>
    <dbReference type="NCBI Taxonomy" id="502682"/>
    <lineage>
        <taxon>Bacteria</taxon>
        <taxon>Pseudomonadati</taxon>
        <taxon>Pseudomonadota</taxon>
        <taxon>Alphaproteobacteria</taxon>
        <taxon>Sphingomonadales</taxon>
        <taxon>Erythrobacteraceae</taxon>
        <taxon>Aurantiacibacter</taxon>
    </lineage>
</organism>
<keyword evidence="1" id="KW-0479">Metal-binding</keyword>
<proteinExistence type="predicted"/>
<dbReference type="SUPFAM" id="SSF56281">
    <property type="entry name" value="Metallo-hydrolase/oxidoreductase"/>
    <property type="match status" value="1"/>
</dbReference>
<protein>
    <submittedName>
        <fullName evidence="2">Beta-lactamase</fullName>
    </submittedName>
</protein>
<name>A0A0G9MK06_9SPHN</name>
<dbReference type="PANTHER" id="PTHR43084:SF1">
    <property type="entry name" value="PERSULFIDE DIOXYGENASE ETHE1, MITOCHONDRIAL"/>
    <property type="match status" value="1"/>
</dbReference>
<dbReference type="InterPro" id="IPR001279">
    <property type="entry name" value="Metallo-B-lactamas"/>
</dbReference>
<dbReference type="GO" id="GO:0050313">
    <property type="term" value="F:sulfur dioxygenase activity"/>
    <property type="evidence" value="ECO:0007669"/>
    <property type="project" value="InterPro"/>
</dbReference>
<gene>
    <name evidence="2" type="ORF">AAW01_12615</name>
</gene>
<dbReference type="InterPro" id="IPR044528">
    <property type="entry name" value="POD-like_MBL-fold"/>
</dbReference>
<dbReference type="Gene3D" id="3.60.15.10">
    <property type="entry name" value="Ribonuclease Z/Hydroxyacylglutathione hydrolase-like"/>
    <property type="match status" value="1"/>
</dbReference>
<dbReference type="KEGG" id="egn:BMF35_b0079"/>
<dbReference type="SMART" id="SM00849">
    <property type="entry name" value="Lactamase_B"/>
    <property type="match status" value="1"/>
</dbReference>
<dbReference type="GO" id="GO:0046872">
    <property type="term" value="F:metal ion binding"/>
    <property type="evidence" value="ECO:0007669"/>
    <property type="project" value="UniProtKB-KW"/>
</dbReference>
<dbReference type="Pfam" id="PF00753">
    <property type="entry name" value="Lactamase_B"/>
    <property type="match status" value="1"/>
</dbReference>
<comment type="caution">
    <text evidence="2">The sequence shown here is derived from an EMBL/GenBank/DDBJ whole genome shotgun (WGS) entry which is preliminary data.</text>
</comment>
<dbReference type="GO" id="GO:0070813">
    <property type="term" value="P:hydrogen sulfide metabolic process"/>
    <property type="evidence" value="ECO:0007669"/>
    <property type="project" value="TreeGrafter"/>
</dbReference>
<dbReference type="EMBL" id="LBHC01000003">
    <property type="protein sequence ID" value="KLE31081.1"/>
    <property type="molecule type" value="Genomic_DNA"/>
</dbReference>
<keyword evidence="3" id="KW-1185">Reference proteome</keyword>
<dbReference type="PATRIC" id="fig|502682.8.peg.2572"/>
<dbReference type="GO" id="GO:0006749">
    <property type="term" value="P:glutathione metabolic process"/>
    <property type="evidence" value="ECO:0007669"/>
    <property type="project" value="InterPro"/>
</dbReference>
<dbReference type="STRING" id="502682.BMF35_b0079"/>
<dbReference type="InterPro" id="IPR036866">
    <property type="entry name" value="RibonucZ/Hydroxyglut_hydro"/>
</dbReference>
<dbReference type="RefSeq" id="WP_047007791.1">
    <property type="nucleotide sequence ID" value="NZ_CP018098.1"/>
</dbReference>